<organism evidence="1 2">
    <name type="scientific">Laodelphax striatellus</name>
    <name type="common">Small brown planthopper</name>
    <name type="synonym">Delphax striatella</name>
    <dbReference type="NCBI Taxonomy" id="195883"/>
    <lineage>
        <taxon>Eukaryota</taxon>
        <taxon>Metazoa</taxon>
        <taxon>Ecdysozoa</taxon>
        <taxon>Arthropoda</taxon>
        <taxon>Hexapoda</taxon>
        <taxon>Insecta</taxon>
        <taxon>Pterygota</taxon>
        <taxon>Neoptera</taxon>
        <taxon>Paraneoptera</taxon>
        <taxon>Hemiptera</taxon>
        <taxon>Auchenorrhyncha</taxon>
        <taxon>Fulgoroidea</taxon>
        <taxon>Delphacidae</taxon>
        <taxon>Criomorphinae</taxon>
        <taxon>Laodelphax</taxon>
    </lineage>
</organism>
<evidence type="ECO:0000313" key="1">
    <source>
        <dbReference type="EMBL" id="RZF38903.1"/>
    </source>
</evidence>
<keyword evidence="2" id="KW-1185">Reference proteome</keyword>
<dbReference type="OrthoDB" id="377733at2759"/>
<accession>A0A482WZJ9</accession>
<dbReference type="PANTHER" id="PTHR24092">
    <property type="entry name" value="PROBABLE PHOSPHOLIPID-TRANSPORTING ATPASE"/>
    <property type="match status" value="1"/>
</dbReference>
<proteinExistence type="predicted"/>
<comment type="caution">
    <text evidence="1">The sequence shown here is derived from an EMBL/GenBank/DDBJ whole genome shotgun (WGS) entry which is preliminary data.</text>
</comment>
<evidence type="ECO:0000313" key="2">
    <source>
        <dbReference type="Proteomes" id="UP000291343"/>
    </source>
</evidence>
<dbReference type="GO" id="GO:0005886">
    <property type="term" value="C:plasma membrane"/>
    <property type="evidence" value="ECO:0007669"/>
    <property type="project" value="TreeGrafter"/>
</dbReference>
<dbReference type="PANTHER" id="PTHR24092:SF150">
    <property type="entry name" value="PHOSPHOLIPID-TRANSPORTING ATPASE"/>
    <property type="match status" value="1"/>
</dbReference>
<dbReference type="InParanoid" id="A0A482WZJ9"/>
<dbReference type="Proteomes" id="UP000291343">
    <property type="component" value="Unassembled WGS sequence"/>
</dbReference>
<dbReference type="AlphaFoldDB" id="A0A482WZJ9"/>
<dbReference type="GO" id="GO:0005802">
    <property type="term" value="C:trans-Golgi network"/>
    <property type="evidence" value="ECO:0007669"/>
    <property type="project" value="TreeGrafter"/>
</dbReference>
<sequence length="56" mass="6526">MADINEKDYKEWAQLYNKASTSMQNREVKMEDAANMIERNLYLLGATAVEDKLQDQ</sequence>
<dbReference type="GO" id="GO:0140326">
    <property type="term" value="F:ATPase-coupled intramembrane lipid transporter activity"/>
    <property type="evidence" value="ECO:0007669"/>
    <property type="project" value="TreeGrafter"/>
</dbReference>
<feature type="non-terminal residue" evidence="1">
    <location>
        <position position="56"/>
    </location>
</feature>
<reference evidence="1 2" key="1">
    <citation type="journal article" date="2017" name="Gigascience">
        <title>Genome sequence of the small brown planthopper, Laodelphax striatellus.</title>
        <authorList>
            <person name="Zhu J."/>
            <person name="Jiang F."/>
            <person name="Wang X."/>
            <person name="Yang P."/>
            <person name="Bao Y."/>
            <person name="Zhao W."/>
            <person name="Wang W."/>
            <person name="Lu H."/>
            <person name="Wang Q."/>
            <person name="Cui N."/>
            <person name="Li J."/>
            <person name="Chen X."/>
            <person name="Luo L."/>
            <person name="Yu J."/>
            <person name="Kang L."/>
            <person name="Cui F."/>
        </authorList>
    </citation>
    <scope>NUCLEOTIDE SEQUENCE [LARGE SCALE GENOMIC DNA]</scope>
    <source>
        <strain evidence="1">Lst14</strain>
    </source>
</reference>
<protein>
    <submittedName>
        <fullName evidence="1">Uncharacterized protein</fullName>
    </submittedName>
</protein>
<dbReference type="EMBL" id="QKKF02021327">
    <property type="protein sequence ID" value="RZF38903.1"/>
    <property type="molecule type" value="Genomic_DNA"/>
</dbReference>
<gene>
    <name evidence="1" type="ORF">LSTR_LSTR016350</name>
</gene>
<dbReference type="STRING" id="195883.A0A482WZJ9"/>
<name>A0A482WZJ9_LAOST</name>
<dbReference type="SMR" id="A0A482WZJ9"/>
<dbReference type="GO" id="GO:0045332">
    <property type="term" value="P:phospholipid translocation"/>
    <property type="evidence" value="ECO:0007669"/>
    <property type="project" value="TreeGrafter"/>
</dbReference>